<evidence type="ECO:0000256" key="6">
    <source>
        <dbReference type="ARBA" id="ARBA00022759"/>
    </source>
</evidence>
<keyword evidence="4 14" id="KW-0540">Nuclease</keyword>
<protein>
    <recommendedName>
        <fullName evidence="14">Crossover junction endonuclease MUS81</fullName>
        <ecNumber evidence="14">3.1.22.-</ecNumber>
    </recommendedName>
</protein>
<dbReference type="Gene3D" id="3.40.50.10130">
    <property type="match status" value="1"/>
</dbReference>
<comment type="subcellular location">
    <subcellularLocation>
        <location evidence="2 14">Nucleus</location>
    </subcellularLocation>
</comment>
<dbReference type="Pfam" id="PF02732">
    <property type="entry name" value="ERCC4"/>
    <property type="match status" value="1"/>
</dbReference>
<evidence type="ECO:0000256" key="11">
    <source>
        <dbReference type="ARBA" id="ARBA00023204"/>
    </source>
</evidence>
<dbReference type="InterPro" id="IPR007527">
    <property type="entry name" value="Znf_SWIM"/>
</dbReference>
<keyword evidence="13" id="KW-0863">Zinc-finger</keyword>
<dbReference type="CDD" id="cd20074">
    <property type="entry name" value="XPF_nuclease_Mus81"/>
    <property type="match status" value="1"/>
</dbReference>
<comment type="function">
    <text evidence="14">Interacts with EME1 to form a DNA structure-specific endonuclease with substrate preference for branched DNA structures with a 5'-end at the branch nick. Typical substrates include 3'-flap structures, D-loops, replication forks and nicked Holliday junctions. May be required in mitosis for the processing of stalled or collapsed replication fork intermediates. May be required in meiosis for the repair of meiosis-specific double strand breaks subsequent to single-end invasion (SEI).</text>
</comment>
<evidence type="ECO:0000259" key="16">
    <source>
        <dbReference type="PROSITE" id="PS50966"/>
    </source>
</evidence>
<dbReference type="EMBL" id="KB007805">
    <property type="protein sequence ID" value="ELR25135.1"/>
    <property type="molecule type" value="Genomic_DNA"/>
</dbReference>
<evidence type="ECO:0000256" key="1">
    <source>
        <dbReference type="ARBA" id="ARBA00001946"/>
    </source>
</evidence>
<evidence type="ECO:0000256" key="12">
    <source>
        <dbReference type="ARBA" id="ARBA00023242"/>
    </source>
</evidence>
<dbReference type="Proteomes" id="UP000011083">
    <property type="component" value="Unassembled WGS sequence"/>
</dbReference>
<evidence type="ECO:0000313" key="18">
    <source>
        <dbReference type="Proteomes" id="UP000011083"/>
    </source>
</evidence>
<keyword evidence="9 14" id="KW-0460">Magnesium</keyword>
<dbReference type="InterPro" id="IPR006166">
    <property type="entry name" value="ERCC4_domain"/>
</dbReference>
<dbReference type="GeneID" id="14926178"/>
<dbReference type="PROSITE" id="PS50966">
    <property type="entry name" value="ZF_SWIM"/>
    <property type="match status" value="1"/>
</dbReference>
<evidence type="ECO:0000313" key="17">
    <source>
        <dbReference type="EMBL" id="ELR25135.1"/>
    </source>
</evidence>
<dbReference type="InterPro" id="IPR047416">
    <property type="entry name" value="XPF_nuclease_Mus81"/>
</dbReference>
<feature type="compositionally biased region" description="Basic and acidic residues" evidence="15">
    <location>
        <begin position="355"/>
        <end position="366"/>
    </location>
</feature>
<keyword evidence="18" id="KW-1185">Reference proteome</keyword>
<feature type="compositionally biased region" description="Low complexity" evidence="15">
    <location>
        <begin position="384"/>
        <end position="415"/>
    </location>
</feature>
<evidence type="ECO:0000256" key="2">
    <source>
        <dbReference type="ARBA" id="ARBA00004123"/>
    </source>
</evidence>
<keyword evidence="12 14" id="KW-0539">Nucleus</keyword>
<reference evidence="17 18" key="1">
    <citation type="journal article" date="2013" name="Genome Biol.">
        <title>Genome of Acanthamoeba castellanii highlights extensive lateral gene transfer and early evolution of tyrosine kinase signaling.</title>
        <authorList>
            <person name="Clarke M."/>
            <person name="Lohan A.J."/>
            <person name="Liu B."/>
            <person name="Lagkouvardos I."/>
            <person name="Roy S."/>
            <person name="Zafar N."/>
            <person name="Bertelli C."/>
            <person name="Schilde C."/>
            <person name="Kianianmomeni A."/>
            <person name="Burglin T.R."/>
            <person name="Frech C."/>
            <person name="Turcotte B."/>
            <person name="Kopec K.O."/>
            <person name="Synnott J.M."/>
            <person name="Choo C."/>
            <person name="Paponov I."/>
            <person name="Finkler A."/>
            <person name="Soon Heng Tan C."/>
            <person name="Hutchins A.P."/>
            <person name="Weinmeier T."/>
            <person name="Rattei T."/>
            <person name="Chu J.S."/>
            <person name="Gimenez G."/>
            <person name="Irimia M."/>
            <person name="Rigden D.J."/>
            <person name="Fitzpatrick D.A."/>
            <person name="Lorenzo-Morales J."/>
            <person name="Bateman A."/>
            <person name="Chiu C.H."/>
            <person name="Tang P."/>
            <person name="Hegemann P."/>
            <person name="Fromm H."/>
            <person name="Raoult D."/>
            <person name="Greub G."/>
            <person name="Miranda-Saavedra D."/>
            <person name="Chen N."/>
            <person name="Nash P."/>
            <person name="Ginger M.L."/>
            <person name="Horn M."/>
            <person name="Schaap P."/>
            <person name="Caler L."/>
            <person name="Loftus B."/>
        </authorList>
    </citation>
    <scope>NUCLEOTIDE SEQUENCE [LARGE SCALE GENOMIC DNA]</scope>
    <source>
        <strain evidence="17 18">Neff</strain>
    </source>
</reference>
<comment type="cofactor">
    <cofactor evidence="1 14">
        <name>Mg(2+)</name>
        <dbReference type="ChEBI" id="CHEBI:18420"/>
    </cofactor>
</comment>
<dbReference type="VEuPathDB" id="AmoebaDB:ACA1_288560"/>
<keyword evidence="8 14" id="KW-0378">Hydrolase</keyword>
<dbReference type="PANTHER" id="PTHR13451:SF0">
    <property type="entry name" value="CROSSOVER JUNCTION ENDONUCLEASE MUS81"/>
    <property type="match status" value="1"/>
</dbReference>
<keyword evidence="11 14" id="KW-0234">DNA repair</keyword>
<dbReference type="GO" id="GO:0048476">
    <property type="term" value="C:Holliday junction resolvase complex"/>
    <property type="evidence" value="ECO:0007669"/>
    <property type="project" value="UniProtKB-UniRule"/>
</dbReference>
<keyword evidence="7 14" id="KW-0227">DNA damage</keyword>
<evidence type="ECO:0000256" key="15">
    <source>
        <dbReference type="SAM" id="MobiDB-lite"/>
    </source>
</evidence>
<dbReference type="GO" id="GO:0000712">
    <property type="term" value="P:resolution of meiotic recombination intermediates"/>
    <property type="evidence" value="ECO:0007669"/>
    <property type="project" value="TreeGrafter"/>
</dbReference>
<dbReference type="GO" id="GO:0031573">
    <property type="term" value="P:mitotic intra-S DNA damage checkpoint signaling"/>
    <property type="evidence" value="ECO:0007669"/>
    <property type="project" value="TreeGrafter"/>
</dbReference>
<dbReference type="RefSeq" id="XP_004367890.1">
    <property type="nucleotide sequence ID" value="XM_004367833.1"/>
</dbReference>
<dbReference type="EC" id="3.1.22.-" evidence="14"/>
<comment type="similarity">
    <text evidence="3 14">Belongs to the XPF family.</text>
</comment>
<evidence type="ECO:0000256" key="8">
    <source>
        <dbReference type="ARBA" id="ARBA00022801"/>
    </source>
</evidence>
<evidence type="ECO:0000256" key="14">
    <source>
        <dbReference type="RuleBase" id="RU369042"/>
    </source>
</evidence>
<sequence length="728" mass="80103">MPERLRGATDIKELFPKYLEVYAPDGGSVQRGLAYYLAGAVVMRRELPDRRIEFRVLGQHEDSYRVIFDFGPNYKRAECLCARQTSASRHQRGWCKHIIACLATVVCDSVTAPEWVRRMPGANEVIALVSFDFIARCNNYARSEESATQVSAQQQQQPAETALEELIPSSCAAVVGEAASPEGYTSAGPLELFPIMKLYSPRIGPSPQCVWNIVKACVKKGAVAILDEGTQRCGLTESGCAAALEAVDSDRQRRSREAVPLPVVPASLLSPARQASPAAQELVRAASAPALFPTSSAPLPSFATPSPLSSASASSPHRTASPPAAQSYPASLFAVSGTGGAAQPALSAVDSMETTTEKPDSDHMETRPFVSTCTTPSAGNGAFTSTSTSSSTAEGPIPGTSTSTSSSAARGSEASPYREARRAAVSAEEFKRDWEVVLITDRFGSALLAFRLLALVGVLTLAPPELCFHSAEAEGITKRVWEHFTERQEYLRERGIAIDRRGLALGDYIWVARKRQHPCGMPSDPRDDIVLDWIMERKTIRDLRASLHDMRLDDQYQRLKSSRLNTVFLLEQPFTTNPELTRESFDAIIDFFLMEIESQPRGRDNLFVEHVLSQDETAAYVWRMTKRLRRHYDQHGLDGTEYSFRAFQKAFKKGNFRQSELGTLASMLLCVPGMSHTEAIAIARANPTPTGLVDTLHHFEEQQQQQGLEADVMLALLEERKAEEKRIL</sequence>
<dbReference type="GO" id="GO:0000727">
    <property type="term" value="P:double-strand break repair via break-induced replication"/>
    <property type="evidence" value="ECO:0007669"/>
    <property type="project" value="UniProtKB-UniRule"/>
</dbReference>
<dbReference type="GO" id="GO:0048257">
    <property type="term" value="F:3'-flap endonuclease activity"/>
    <property type="evidence" value="ECO:0007669"/>
    <property type="project" value="TreeGrafter"/>
</dbReference>
<evidence type="ECO:0000256" key="4">
    <source>
        <dbReference type="ARBA" id="ARBA00022722"/>
    </source>
</evidence>
<feature type="domain" description="SWIM-type" evidence="16">
    <location>
        <begin position="64"/>
        <end position="106"/>
    </location>
</feature>
<feature type="region of interest" description="Disordered" evidence="15">
    <location>
        <begin position="302"/>
        <end position="325"/>
    </location>
</feature>
<dbReference type="KEGG" id="acan:ACA1_288560"/>
<keyword evidence="6 14" id="KW-0255">Endonuclease</keyword>
<dbReference type="GO" id="GO:0008270">
    <property type="term" value="F:zinc ion binding"/>
    <property type="evidence" value="ECO:0007669"/>
    <property type="project" value="UniProtKB-KW"/>
</dbReference>
<dbReference type="InterPro" id="IPR042530">
    <property type="entry name" value="EME1/EME2_C"/>
</dbReference>
<dbReference type="GO" id="GO:0003677">
    <property type="term" value="F:DNA binding"/>
    <property type="evidence" value="ECO:0007669"/>
    <property type="project" value="UniProtKB-UniRule"/>
</dbReference>
<dbReference type="GO" id="GO:0006308">
    <property type="term" value="P:DNA catabolic process"/>
    <property type="evidence" value="ECO:0007669"/>
    <property type="project" value="UniProtKB-UniRule"/>
</dbReference>
<dbReference type="OrthoDB" id="5963188at2759"/>
<dbReference type="PANTHER" id="PTHR13451">
    <property type="entry name" value="CLASS II CROSSOVER JUNCTION ENDONUCLEASE MUS81"/>
    <property type="match status" value="1"/>
</dbReference>
<dbReference type="SUPFAM" id="SSF52980">
    <property type="entry name" value="Restriction endonuclease-like"/>
    <property type="match status" value="1"/>
</dbReference>
<feature type="region of interest" description="Disordered" evidence="15">
    <location>
        <begin position="344"/>
        <end position="417"/>
    </location>
</feature>
<proteinExistence type="inferred from homology"/>
<evidence type="ECO:0000256" key="3">
    <source>
        <dbReference type="ARBA" id="ARBA00010015"/>
    </source>
</evidence>
<dbReference type="AlphaFoldDB" id="L8HIX2"/>
<name>L8HIX2_ACACF</name>
<dbReference type="SMART" id="SM00891">
    <property type="entry name" value="ERCC4"/>
    <property type="match status" value="1"/>
</dbReference>
<evidence type="ECO:0000256" key="9">
    <source>
        <dbReference type="ARBA" id="ARBA00022842"/>
    </source>
</evidence>
<gene>
    <name evidence="17" type="ORF">ACA1_288560</name>
</gene>
<keyword evidence="13" id="KW-0862">Zinc</keyword>
<dbReference type="GO" id="GO:0008821">
    <property type="term" value="F:crossover junction DNA endonuclease activity"/>
    <property type="evidence" value="ECO:0007669"/>
    <property type="project" value="UniProtKB-UniRule"/>
</dbReference>
<dbReference type="STRING" id="1257118.L8HIX2"/>
<comment type="subunit">
    <text evidence="14">Interacts with EME1.</text>
</comment>
<keyword evidence="10 14" id="KW-0233">DNA recombination</keyword>
<dbReference type="GO" id="GO:0005634">
    <property type="term" value="C:nucleus"/>
    <property type="evidence" value="ECO:0007669"/>
    <property type="project" value="UniProtKB-SubCell"/>
</dbReference>
<accession>L8HIX2</accession>
<evidence type="ECO:0000256" key="13">
    <source>
        <dbReference type="PROSITE-ProRule" id="PRU00325"/>
    </source>
</evidence>
<evidence type="ECO:0000256" key="10">
    <source>
        <dbReference type="ARBA" id="ARBA00023172"/>
    </source>
</evidence>
<keyword evidence="5 14" id="KW-0479">Metal-binding</keyword>
<evidence type="ECO:0000256" key="7">
    <source>
        <dbReference type="ARBA" id="ARBA00022763"/>
    </source>
</evidence>
<feature type="compositionally biased region" description="Polar residues" evidence="15">
    <location>
        <begin position="369"/>
        <end position="378"/>
    </location>
</feature>
<organism evidence="17 18">
    <name type="scientific">Acanthamoeba castellanii (strain ATCC 30010 / Neff)</name>
    <dbReference type="NCBI Taxonomy" id="1257118"/>
    <lineage>
        <taxon>Eukaryota</taxon>
        <taxon>Amoebozoa</taxon>
        <taxon>Discosea</taxon>
        <taxon>Longamoebia</taxon>
        <taxon>Centramoebida</taxon>
        <taxon>Acanthamoebidae</taxon>
        <taxon>Acanthamoeba</taxon>
    </lineage>
</organism>
<dbReference type="InterPro" id="IPR033309">
    <property type="entry name" value="Mus81"/>
</dbReference>
<dbReference type="InterPro" id="IPR011335">
    <property type="entry name" value="Restrct_endonuc-II-like"/>
</dbReference>
<evidence type="ECO:0000256" key="5">
    <source>
        <dbReference type="ARBA" id="ARBA00022723"/>
    </source>
</evidence>
<dbReference type="Gene3D" id="1.10.150.670">
    <property type="entry name" value="Crossover junction endonuclease EME1, DNA-binding domain"/>
    <property type="match status" value="1"/>
</dbReference>